<evidence type="ECO:0000256" key="5">
    <source>
        <dbReference type="ARBA" id="ARBA00022801"/>
    </source>
</evidence>
<comment type="caution">
    <text evidence="9">The sequence shown here is derived from an EMBL/GenBank/DDBJ whole genome shotgun (WGS) entry which is preliminary data.</text>
</comment>
<dbReference type="Gene3D" id="2.10.109.10">
    <property type="entry name" value="Umud Fragment, subunit A"/>
    <property type="match status" value="1"/>
</dbReference>
<dbReference type="EMBL" id="LQZG01000003">
    <property type="protein sequence ID" value="OAB86694.1"/>
    <property type="molecule type" value="Genomic_DNA"/>
</dbReference>
<evidence type="ECO:0000256" key="4">
    <source>
        <dbReference type="ARBA" id="ARBA00013208"/>
    </source>
</evidence>
<organism evidence="9 10">
    <name type="scientific">Janibacter melonis</name>
    <dbReference type="NCBI Taxonomy" id="262209"/>
    <lineage>
        <taxon>Bacteria</taxon>
        <taxon>Bacillati</taxon>
        <taxon>Actinomycetota</taxon>
        <taxon>Actinomycetes</taxon>
        <taxon>Micrococcales</taxon>
        <taxon>Intrasporangiaceae</taxon>
        <taxon>Janibacter</taxon>
    </lineage>
</organism>
<evidence type="ECO:0000256" key="3">
    <source>
        <dbReference type="ARBA" id="ARBA00009370"/>
    </source>
</evidence>
<dbReference type="GO" id="GO:0006465">
    <property type="term" value="P:signal peptide processing"/>
    <property type="evidence" value="ECO:0007669"/>
    <property type="project" value="InterPro"/>
</dbReference>
<keyword evidence="7" id="KW-0472">Membrane</keyword>
<dbReference type="PANTHER" id="PTHR43390">
    <property type="entry name" value="SIGNAL PEPTIDASE I"/>
    <property type="match status" value="1"/>
</dbReference>
<reference evidence="9 10" key="1">
    <citation type="submission" date="2016-01" db="EMBL/GenBank/DDBJ databases">
        <title>Janibacter melonis strain CD11_4 genome sequencing and assembly.</title>
        <authorList>
            <person name="Nair G.R."/>
            <person name="Kaur G."/>
            <person name="Chander A.M."/>
            <person name="Mayilraj S."/>
        </authorList>
    </citation>
    <scope>NUCLEOTIDE SEQUENCE [LARGE SCALE GENOMIC DNA]</scope>
    <source>
        <strain evidence="9 10">CD11-4</strain>
    </source>
</reference>
<dbReference type="PROSITE" id="PS00761">
    <property type="entry name" value="SPASE_I_3"/>
    <property type="match status" value="1"/>
</dbReference>
<keyword evidence="5 7" id="KW-0378">Hydrolase</keyword>
<evidence type="ECO:0000256" key="2">
    <source>
        <dbReference type="ARBA" id="ARBA00004401"/>
    </source>
</evidence>
<evidence type="ECO:0000256" key="1">
    <source>
        <dbReference type="ARBA" id="ARBA00000677"/>
    </source>
</evidence>
<dbReference type="InterPro" id="IPR000223">
    <property type="entry name" value="Pept_S26A_signal_pept_1"/>
</dbReference>
<feature type="domain" description="Peptidase S26" evidence="8">
    <location>
        <begin position="24"/>
        <end position="212"/>
    </location>
</feature>
<dbReference type="SUPFAM" id="SSF51306">
    <property type="entry name" value="LexA/Signal peptidase"/>
    <property type="match status" value="1"/>
</dbReference>
<proteinExistence type="inferred from homology"/>
<evidence type="ECO:0000313" key="9">
    <source>
        <dbReference type="EMBL" id="OAB86694.1"/>
    </source>
</evidence>
<dbReference type="Pfam" id="PF10502">
    <property type="entry name" value="Peptidase_S26"/>
    <property type="match status" value="1"/>
</dbReference>
<dbReference type="InterPro" id="IPR019533">
    <property type="entry name" value="Peptidase_S26"/>
</dbReference>
<dbReference type="EC" id="3.4.21.89" evidence="4 7"/>
<keyword evidence="7" id="KW-1133">Transmembrane helix</keyword>
<evidence type="ECO:0000313" key="10">
    <source>
        <dbReference type="Proteomes" id="UP000076976"/>
    </source>
</evidence>
<evidence type="ECO:0000256" key="6">
    <source>
        <dbReference type="PIRSR" id="PIRSR600223-1"/>
    </source>
</evidence>
<dbReference type="PRINTS" id="PR00727">
    <property type="entry name" value="LEADERPTASE"/>
</dbReference>
<dbReference type="InterPro" id="IPR036286">
    <property type="entry name" value="LexA/Signal_pep-like_sf"/>
</dbReference>
<dbReference type="STRING" id="262209.AWH69_09545"/>
<dbReference type="GO" id="GO:0009003">
    <property type="term" value="F:signal peptidase activity"/>
    <property type="evidence" value="ECO:0007669"/>
    <property type="project" value="UniProtKB-EC"/>
</dbReference>
<keyword evidence="7" id="KW-0812">Transmembrane</keyword>
<keyword evidence="10" id="KW-1185">Reference proteome</keyword>
<feature type="transmembrane region" description="Helical" evidence="7">
    <location>
        <begin position="25"/>
        <end position="48"/>
    </location>
</feature>
<keyword evidence="7" id="KW-0645">Protease</keyword>
<dbReference type="GO" id="GO:0005886">
    <property type="term" value="C:plasma membrane"/>
    <property type="evidence" value="ECO:0007669"/>
    <property type="project" value="UniProtKB-SubCell"/>
</dbReference>
<comment type="catalytic activity">
    <reaction evidence="1 7">
        <text>Cleavage of hydrophobic, N-terminal signal or leader sequences from secreted and periplasmic proteins.</text>
        <dbReference type="EC" id="3.4.21.89"/>
    </reaction>
</comment>
<protein>
    <recommendedName>
        <fullName evidence="4 7">Signal peptidase I</fullName>
        <ecNumber evidence="4 7">3.4.21.89</ecNumber>
    </recommendedName>
</protein>
<feature type="active site" evidence="6">
    <location>
        <position position="53"/>
    </location>
</feature>
<evidence type="ECO:0000259" key="8">
    <source>
        <dbReference type="Pfam" id="PF10502"/>
    </source>
</evidence>
<dbReference type="AlphaFoldDB" id="A0A176QAL0"/>
<dbReference type="Proteomes" id="UP000076976">
    <property type="component" value="Unassembled WGS sequence"/>
</dbReference>
<gene>
    <name evidence="9" type="ORF">AWH69_09545</name>
</gene>
<dbReference type="PANTHER" id="PTHR43390:SF1">
    <property type="entry name" value="CHLOROPLAST PROCESSING PEPTIDASE"/>
    <property type="match status" value="1"/>
</dbReference>
<dbReference type="GO" id="GO:0004252">
    <property type="term" value="F:serine-type endopeptidase activity"/>
    <property type="evidence" value="ECO:0007669"/>
    <property type="project" value="InterPro"/>
</dbReference>
<feature type="active site" evidence="6">
    <location>
        <position position="123"/>
    </location>
</feature>
<dbReference type="NCBIfam" id="TIGR02227">
    <property type="entry name" value="sigpep_I_bact"/>
    <property type="match status" value="1"/>
</dbReference>
<dbReference type="RefSeq" id="WP_068274659.1">
    <property type="nucleotide sequence ID" value="NZ_BAAAKD010000048.1"/>
</dbReference>
<comment type="subcellular location">
    <subcellularLocation>
        <location evidence="2">Cell membrane</location>
        <topology evidence="2">Single-pass type II membrane protein</topology>
    </subcellularLocation>
    <subcellularLocation>
        <location evidence="7">Membrane</location>
        <topology evidence="7">Single-pass type II membrane protein</topology>
    </subcellularLocation>
</comment>
<name>A0A176QAL0_9MICO</name>
<sequence>MSHETDETTPTAQREGVVPRRGRRLLLQLGLAVLLVFLVRGLVAQSYFVPTASMEPTIQVGDRVVVSKIHGELEPGDLVVLDGTGTLAPADRSAFVSDGLIGRTLASVASTFGIDLGEQDYLKRVGAVGGQRLSCTPEGGLVRDGEPVAEPYLPAGERSCTDPFDVEVPQDRIFVLGDNRARSADSRSLLGKPGGGMIRTDDVVGTVVWRYWPLSALGSP</sequence>
<evidence type="ECO:0000256" key="7">
    <source>
        <dbReference type="RuleBase" id="RU362042"/>
    </source>
</evidence>
<accession>A0A176QAL0</accession>
<dbReference type="CDD" id="cd06530">
    <property type="entry name" value="S26_SPase_I"/>
    <property type="match status" value="1"/>
</dbReference>
<dbReference type="InterPro" id="IPR019758">
    <property type="entry name" value="Pept_S26A_signal_pept_1_CS"/>
</dbReference>
<comment type="similarity">
    <text evidence="3 7">Belongs to the peptidase S26 family.</text>
</comment>